<dbReference type="GO" id="GO:0016746">
    <property type="term" value="F:acyltransferase activity"/>
    <property type="evidence" value="ECO:0007669"/>
    <property type="project" value="UniProtKB-KW"/>
</dbReference>
<comment type="subcellular location">
    <subcellularLocation>
        <location evidence="1">Cell inner membrane</location>
    </subcellularLocation>
</comment>
<keyword evidence="7" id="KW-1133">Transmembrane helix</keyword>
<comment type="caution">
    <text evidence="8">The sequence shown here is derived from an EMBL/GenBank/DDBJ whole genome shotgun (WGS) entry which is preliminary data.</text>
</comment>
<proteinExistence type="predicted"/>
<reference evidence="8 9" key="1">
    <citation type="submission" date="2019-11" db="EMBL/GenBank/DDBJ databases">
        <title>Draft genome sequences of five Paenibacillus species of dairy origin.</title>
        <authorList>
            <person name="Olajide A.M."/>
            <person name="Chen S."/>
            <person name="Lapointe G."/>
        </authorList>
    </citation>
    <scope>NUCLEOTIDE SEQUENCE [LARGE SCALE GENOMIC DNA]</scope>
    <source>
        <strain evidence="8 9">2CS3</strain>
    </source>
</reference>
<dbReference type="AlphaFoldDB" id="A0A7X2Z795"/>
<keyword evidence="6 8" id="KW-0012">Acyltransferase</keyword>
<evidence type="ECO:0000256" key="3">
    <source>
        <dbReference type="ARBA" id="ARBA00022519"/>
    </source>
</evidence>
<protein>
    <submittedName>
        <fullName evidence="8">Lipid A biosynthesis acyltransferase</fullName>
    </submittedName>
</protein>
<dbReference type="InterPro" id="IPR004960">
    <property type="entry name" value="LipA_acyltrans"/>
</dbReference>
<evidence type="ECO:0000256" key="4">
    <source>
        <dbReference type="ARBA" id="ARBA00022679"/>
    </source>
</evidence>
<dbReference type="PANTHER" id="PTHR30606:SF10">
    <property type="entry name" value="PHOSPHATIDYLINOSITOL MANNOSIDE ACYLTRANSFERASE"/>
    <property type="match status" value="1"/>
</dbReference>
<accession>A0A7X2Z795</accession>
<dbReference type="Pfam" id="PF03279">
    <property type="entry name" value="Lip_A_acyltrans"/>
    <property type="match status" value="1"/>
</dbReference>
<dbReference type="GO" id="GO:0009247">
    <property type="term" value="P:glycolipid biosynthetic process"/>
    <property type="evidence" value="ECO:0007669"/>
    <property type="project" value="UniProtKB-ARBA"/>
</dbReference>
<keyword evidence="5 7" id="KW-0472">Membrane</keyword>
<keyword evidence="9" id="KW-1185">Reference proteome</keyword>
<sequence length="301" mass="34987">MLQRIARFTGRVPLGIMVAVCRAAALLLYMLGGVRLRQRILSNMLELLPDRKVRDLKSVRYRYYENVVFALYEIAIESYRLPAGGTGRFRVEGEACLEEALRLGRGAIVYTPHCGNFFYYYWYLCQKYDCLTVATAGSEELRPFYLKFQALGCPGLDYDRTPSLELLRKLKKHLHNGGIVFLLGDFWRPTFPPSRFFGKQTRTPQGASTLAIEQQAPLVPFYGRRDRGFVHRLTFEPALHLSSSFSRSTRSEATRLLNRFMERVIREHPAQWFYWFNAQERWEQECRTEAEQDAGKETHSA</sequence>
<dbReference type="Proteomes" id="UP000450917">
    <property type="component" value="Unassembled WGS sequence"/>
</dbReference>
<keyword evidence="3" id="KW-0997">Cell inner membrane</keyword>
<evidence type="ECO:0000256" key="1">
    <source>
        <dbReference type="ARBA" id="ARBA00004533"/>
    </source>
</evidence>
<keyword evidence="7" id="KW-0812">Transmembrane</keyword>
<keyword evidence="4 8" id="KW-0808">Transferase</keyword>
<evidence type="ECO:0000256" key="5">
    <source>
        <dbReference type="ARBA" id="ARBA00023136"/>
    </source>
</evidence>
<name>A0A7X2Z795_9BACL</name>
<evidence type="ECO:0000256" key="2">
    <source>
        <dbReference type="ARBA" id="ARBA00022475"/>
    </source>
</evidence>
<evidence type="ECO:0000256" key="7">
    <source>
        <dbReference type="SAM" id="Phobius"/>
    </source>
</evidence>
<evidence type="ECO:0000256" key="6">
    <source>
        <dbReference type="ARBA" id="ARBA00023315"/>
    </source>
</evidence>
<dbReference type="PANTHER" id="PTHR30606">
    <property type="entry name" value="LIPID A BIOSYNTHESIS LAUROYL ACYLTRANSFERASE"/>
    <property type="match status" value="1"/>
</dbReference>
<dbReference type="GO" id="GO:0005886">
    <property type="term" value="C:plasma membrane"/>
    <property type="evidence" value="ECO:0007669"/>
    <property type="project" value="UniProtKB-SubCell"/>
</dbReference>
<evidence type="ECO:0000313" key="9">
    <source>
        <dbReference type="Proteomes" id="UP000450917"/>
    </source>
</evidence>
<gene>
    <name evidence="8" type="ORF">GNP93_02740</name>
</gene>
<organism evidence="8 9">
    <name type="scientific">Paenibacillus validus</name>
    <dbReference type="NCBI Taxonomy" id="44253"/>
    <lineage>
        <taxon>Bacteria</taxon>
        <taxon>Bacillati</taxon>
        <taxon>Bacillota</taxon>
        <taxon>Bacilli</taxon>
        <taxon>Bacillales</taxon>
        <taxon>Paenibacillaceae</taxon>
        <taxon>Paenibacillus</taxon>
    </lineage>
</organism>
<dbReference type="EMBL" id="WNZX01000002">
    <property type="protein sequence ID" value="MUG69588.1"/>
    <property type="molecule type" value="Genomic_DNA"/>
</dbReference>
<feature type="transmembrane region" description="Helical" evidence="7">
    <location>
        <begin position="12"/>
        <end position="32"/>
    </location>
</feature>
<keyword evidence="2" id="KW-1003">Cell membrane</keyword>
<evidence type="ECO:0000313" key="8">
    <source>
        <dbReference type="EMBL" id="MUG69588.1"/>
    </source>
</evidence>
<dbReference type="CDD" id="cd07984">
    <property type="entry name" value="LPLAT_LABLAT-like"/>
    <property type="match status" value="1"/>
</dbReference>